<gene>
    <name evidence="1" type="ORF">R1sor_018657</name>
</gene>
<evidence type="ECO:0000313" key="2">
    <source>
        <dbReference type="Proteomes" id="UP001633002"/>
    </source>
</evidence>
<organism evidence="1 2">
    <name type="scientific">Riccia sorocarpa</name>
    <dbReference type="NCBI Taxonomy" id="122646"/>
    <lineage>
        <taxon>Eukaryota</taxon>
        <taxon>Viridiplantae</taxon>
        <taxon>Streptophyta</taxon>
        <taxon>Embryophyta</taxon>
        <taxon>Marchantiophyta</taxon>
        <taxon>Marchantiopsida</taxon>
        <taxon>Marchantiidae</taxon>
        <taxon>Marchantiales</taxon>
        <taxon>Ricciaceae</taxon>
        <taxon>Riccia</taxon>
    </lineage>
</organism>
<comment type="caution">
    <text evidence="1">The sequence shown here is derived from an EMBL/GenBank/DDBJ whole genome shotgun (WGS) entry which is preliminary data.</text>
</comment>
<proteinExistence type="predicted"/>
<protein>
    <submittedName>
        <fullName evidence="1">Uncharacterized protein</fullName>
    </submittedName>
</protein>
<evidence type="ECO:0000313" key="1">
    <source>
        <dbReference type="EMBL" id="KAL3700635.1"/>
    </source>
</evidence>
<accession>A0ABD3IAB2</accession>
<dbReference type="Proteomes" id="UP001633002">
    <property type="component" value="Unassembled WGS sequence"/>
</dbReference>
<dbReference type="AlphaFoldDB" id="A0ABD3IAB2"/>
<sequence>MRAVFGLIKTPEAVEVGGTTISHLRYKELEVDIEKVKGVARGKQAHIVMLTKRIAKLPSAFREHEDQAIFLETAYRMCEKPKEVKDLIFTKYLKTLRSMVEDVTRIMDAWQFHFLNPDGAFTEVVQAQLGELSRILSSTQGDGSA</sequence>
<dbReference type="EMBL" id="JBJQOH010000001">
    <property type="protein sequence ID" value="KAL3700635.1"/>
    <property type="molecule type" value="Genomic_DNA"/>
</dbReference>
<keyword evidence="2" id="KW-1185">Reference proteome</keyword>
<name>A0ABD3IAB2_9MARC</name>
<reference evidence="1 2" key="1">
    <citation type="submission" date="2024-09" db="EMBL/GenBank/DDBJ databases">
        <title>Chromosome-scale assembly of Riccia sorocarpa.</title>
        <authorList>
            <person name="Paukszto L."/>
        </authorList>
    </citation>
    <scope>NUCLEOTIDE SEQUENCE [LARGE SCALE GENOMIC DNA]</scope>
    <source>
        <strain evidence="1">LP-2024</strain>
        <tissue evidence="1">Aerial parts of the thallus</tissue>
    </source>
</reference>